<feature type="domain" description="INO80 complex subunit F" evidence="4">
    <location>
        <begin position="55"/>
        <end position="101"/>
    </location>
</feature>
<reference evidence="5 6" key="1">
    <citation type="submission" date="2017-04" db="EMBL/GenBank/DDBJ databases">
        <title>Genome Sequence of the Model Brown-Rot Fungus Postia placenta SB12.</title>
        <authorList>
            <consortium name="DOE Joint Genome Institute"/>
            <person name="Gaskell J."/>
            <person name="Kersten P."/>
            <person name="Larrondo L.F."/>
            <person name="Canessa P."/>
            <person name="Martinez D."/>
            <person name="Hibbett D."/>
            <person name="Schmoll M."/>
            <person name="Kubicek C.P."/>
            <person name="Martinez A.T."/>
            <person name="Yadav J."/>
            <person name="Master E."/>
            <person name="Magnuson J.K."/>
            <person name="James T."/>
            <person name="Yaver D."/>
            <person name="Berka R."/>
            <person name="Labutti K."/>
            <person name="Lipzen A."/>
            <person name="Aerts A."/>
            <person name="Barry K."/>
            <person name="Henrissat B."/>
            <person name="Blanchette R."/>
            <person name="Grigoriev I."/>
            <person name="Cullen D."/>
        </authorList>
    </citation>
    <scope>NUCLEOTIDE SEQUENCE [LARGE SCALE GENOMIC DNA]</scope>
    <source>
        <strain evidence="5 6">MAD-698-R-SB12</strain>
    </source>
</reference>
<keyword evidence="2" id="KW-0539">Nucleus</keyword>
<dbReference type="RefSeq" id="XP_024336255.1">
    <property type="nucleotide sequence ID" value="XM_024482157.1"/>
</dbReference>
<evidence type="ECO:0000256" key="1">
    <source>
        <dbReference type="ARBA" id="ARBA00004123"/>
    </source>
</evidence>
<feature type="region of interest" description="Disordered" evidence="3">
    <location>
        <begin position="1"/>
        <end position="33"/>
    </location>
</feature>
<feature type="compositionally biased region" description="Pro residues" evidence="3">
    <location>
        <begin position="1"/>
        <end position="10"/>
    </location>
</feature>
<dbReference type="GO" id="GO:0005634">
    <property type="term" value="C:nucleus"/>
    <property type="evidence" value="ECO:0007669"/>
    <property type="project" value="UniProtKB-SubCell"/>
</dbReference>
<name>A0A1X6MST7_9APHY</name>
<evidence type="ECO:0000256" key="3">
    <source>
        <dbReference type="SAM" id="MobiDB-lite"/>
    </source>
</evidence>
<gene>
    <name evidence="5" type="ORF">POSPLADRAFT_1067215</name>
</gene>
<dbReference type="Pfam" id="PF24245">
    <property type="entry name" value="INO80F"/>
    <property type="match status" value="1"/>
</dbReference>
<protein>
    <recommendedName>
        <fullName evidence="4">INO80 complex subunit F domain-containing protein</fullName>
    </recommendedName>
</protein>
<dbReference type="OrthoDB" id="10070927at2759"/>
<evidence type="ECO:0000259" key="4">
    <source>
        <dbReference type="Pfam" id="PF24245"/>
    </source>
</evidence>
<dbReference type="EMBL" id="KZ110602">
    <property type="protein sequence ID" value="OSX59461.1"/>
    <property type="molecule type" value="Genomic_DNA"/>
</dbReference>
<accession>A0A1X6MST7</accession>
<feature type="compositionally biased region" description="Basic and acidic residues" evidence="3">
    <location>
        <begin position="397"/>
        <end position="413"/>
    </location>
</feature>
<feature type="compositionally biased region" description="Low complexity" evidence="3">
    <location>
        <begin position="416"/>
        <end position="428"/>
    </location>
</feature>
<dbReference type="GeneID" id="36327107"/>
<proteinExistence type="predicted"/>
<comment type="subcellular location">
    <subcellularLocation>
        <location evidence="1">Nucleus</location>
    </subcellularLocation>
</comment>
<dbReference type="InterPro" id="IPR056513">
    <property type="entry name" value="INO80F"/>
</dbReference>
<feature type="region of interest" description="Disordered" evidence="3">
    <location>
        <begin position="169"/>
        <end position="206"/>
    </location>
</feature>
<keyword evidence="6" id="KW-1185">Reference proteome</keyword>
<dbReference type="AlphaFoldDB" id="A0A1X6MST7"/>
<feature type="region of interest" description="Disordered" evidence="3">
    <location>
        <begin position="386"/>
        <end position="553"/>
    </location>
</feature>
<feature type="region of interest" description="Disordered" evidence="3">
    <location>
        <begin position="224"/>
        <end position="368"/>
    </location>
</feature>
<evidence type="ECO:0000313" key="6">
    <source>
        <dbReference type="Proteomes" id="UP000194127"/>
    </source>
</evidence>
<dbReference type="STRING" id="670580.A0A1X6MST7"/>
<feature type="compositionally biased region" description="Polar residues" evidence="3">
    <location>
        <begin position="275"/>
        <end position="285"/>
    </location>
</feature>
<feature type="compositionally biased region" description="Basic and acidic residues" evidence="3">
    <location>
        <begin position="300"/>
        <end position="315"/>
    </location>
</feature>
<evidence type="ECO:0000256" key="2">
    <source>
        <dbReference type="ARBA" id="ARBA00023242"/>
    </source>
</evidence>
<dbReference type="Proteomes" id="UP000194127">
    <property type="component" value="Unassembled WGS sequence"/>
</dbReference>
<feature type="compositionally biased region" description="Acidic residues" evidence="3">
    <location>
        <begin position="538"/>
        <end position="553"/>
    </location>
</feature>
<evidence type="ECO:0000313" key="5">
    <source>
        <dbReference type="EMBL" id="OSX59461.1"/>
    </source>
</evidence>
<sequence length="553" mass="60256">MSRQPSPGPSIPHMHQPNPLSMYHPPGVANDPRFIQKHRNKTVAGITAGVEDVKYQAKYKDLKKKVKEIEMDNDRLLFKLLAAKKNIRRMNLERAILYERLAAVPPTPGRHVQDLPPEQDPIFNHQPPLPPEHVRVIDTSDPALSEYLSGRSQARVVHGPDGRVVAVEDIPPNAPGGAPSQPPPHGLPLVYGFRHDSGPGYDPNRQLPPLPPMIPLLQPLGEHTQDFAPINDHHGAPYPQVQPHGHGHAYVQSHGGSTHHSRSNSTRPDLDALPGSSTRIDSLPSTHAGHSRSPGVPGEPHAERSRRHDAAEPAHLHGHPHPHPHVQIPTQNLPSSPPAYSPASTRSSERSGGRVHNHQRVGPGANINRDVVAREWEAEQAWNREREHAHAHRVRHEMRAEREGAWAHDEREQAGPGVSHSASRSASPPSAPGNGGSRVPSRPASRQAYDAERVRPRPSRAPGPIGAERESAFDEPDDRVPAVRGPSAEMPAAGLGPVGGADEMDADEYPNEGGGIARAPSSQNSALPRGTKRRRSEDGDEDPDADERMEEDD</sequence>
<organism evidence="5 6">
    <name type="scientific">Postia placenta MAD-698-R-SB12</name>
    <dbReference type="NCBI Taxonomy" id="670580"/>
    <lineage>
        <taxon>Eukaryota</taxon>
        <taxon>Fungi</taxon>
        <taxon>Dikarya</taxon>
        <taxon>Basidiomycota</taxon>
        <taxon>Agaricomycotina</taxon>
        <taxon>Agaricomycetes</taxon>
        <taxon>Polyporales</taxon>
        <taxon>Adustoporiaceae</taxon>
        <taxon>Rhodonia</taxon>
    </lineage>
</organism>